<dbReference type="RefSeq" id="WP_135248000.1">
    <property type="nucleotide sequence ID" value="NZ_SMLK01000001.1"/>
</dbReference>
<evidence type="ECO:0000256" key="1">
    <source>
        <dbReference type="SAM" id="MobiDB-lite"/>
    </source>
</evidence>
<protein>
    <submittedName>
        <fullName evidence="2">Uncharacterized protein</fullName>
    </submittedName>
</protein>
<name>A0A4Z0CAX7_9BURK</name>
<keyword evidence="3" id="KW-1185">Reference proteome</keyword>
<proteinExistence type="predicted"/>
<dbReference type="EMBL" id="SMLK01000001">
    <property type="protein sequence ID" value="TFZ08062.1"/>
    <property type="molecule type" value="Genomic_DNA"/>
</dbReference>
<dbReference type="Proteomes" id="UP000297839">
    <property type="component" value="Unassembled WGS sequence"/>
</dbReference>
<reference evidence="2 3" key="1">
    <citation type="submission" date="2019-03" db="EMBL/GenBank/DDBJ databases">
        <title>Ramlibacter sp. 18x22-1, whole genome shotgun sequence.</title>
        <authorList>
            <person name="Zhang X."/>
            <person name="Feng G."/>
            <person name="Zhu H."/>
        </authorList>
    </citation>
    <scope>NUCLEOTIDE SEQUENCE [LARGE SCALE GENOMIC DNA]</scope>
    <source>
        <strain evidence="2 3">18x22-1</strain>
    </source>
</reference>
<evidence type="ECO:0000313" key="3">
    <source>
        <dbReference type="Proteomes" id="UP000297839"/>
    </source>
</evidence>
<dbReference type="OrthoDB" id="8687598at2"/>
<dbReference type="AlphaFoldDB" id="A0A4Z0CAX7"/>
<organism evidence="2 3">
    <name type="scientific">Ramlibacter humi</name>
    <dbReference type="NCBI Taxonomy" id="2530451"/>
    <lineage>
        <taxon>Bacteria</taxon>
        <taxon>Pseudomonadati</taxon>
        <taxon>Pseudomonadota</taxon>
        <taxon>Betaproteobacteria</taxon>
        <taxon>Burkholderiales</taxon>
        <taxon>Comamonadaceae</taxon>
        <taxon>Ramlibacter</taxon>
    </lineage>
</organism>
<comment type="caution">
    <text evidence="2">The sequence shown here is derived from an EMBL/GenBank/DDBJ whole genome shotgun (WGS) entry which is preliminary data.</text>
</comment>
<evidence type="ECO:0000313" key="2">
    <source>
        <dbReference type="EMBL" id="TFZ08062.1"/>
    </source>
</evidence>
<gene>
    <name evidence="2" type="ORF">EZ216_02525</name>
</gene>
<sequence>MAVNTASSPAASAAAQGPVQQAERLLVDITQWRRDKPARPDALSLVRQREPQAARETVLPPSRGVVTEMKAIGMELDNGGKILLRGRKLTYRSQF</sequence>
<accession>A0A4Z0CAX7</accession>
<feature type="region of interest" description="Disordered" evidence="1">
    <location>
        <begin position="1"/>
        <end position="20"/>
    </location>
</feature>